<dbReference type="PANTHER" id="PTHR11127:SF2">
    <property type="entry name" value="LARGE RIBOSOMAL SUBUNIT PROTEIN EL14"/>
    <property type="match status" value="1"/>
</dbReference>
<dbReference type="EMBL" id="ASPP01005344">
    <property type="protein sequence ID" value="ETO30720.1"/>
    <property type="molecule type" value="Genomic_DNA"/>
</dbReference>
<dbReference type="InterPro" id="IPR002784">
    <property type="entry name" value="Ribosomal_eL14_dom"/>
</dbReference>
<dbReference type="SUPFAM" id="SSF50104">
    <property type="entry name" value="Translation proteins SH3-like domain"/>
    <property type="match status" value="1"/>
</dbReference>
<feature type="region of interest" description="Disordered" evidence="4">
    <location>
        <begin position="312"/>
        <end position="343"/>
    </location>
</feature>
<dbReference type="GO" id="GO:0022625">
    <property type="term" value="C:cytosolic large ribosomal subunit"/>
    <property type="evidence" value="ECO:0007669"/>
    <property type="project" value="TreeGrafter"/>
</dbReference>
<dbReference type="GO" id="GO:0006412">
    <property type="term" value="P:translation"/>
    <property type="evidence" value="ECO:0007669"/>
    <property type="project" value="InterPro"/>
</dbReference>
<dbReference type="InterPro" id="IPR008991">
    <property type="entry name" value="Translation_prot_SH3-like_sf"/>
</dbReference>
<dbReference type="InterPro" id="IPR014722">
    <property type="entry name" value="Rib_uL2_dom2"/>
</dbReference>
<keyword evidence="5" id="KW-0812">Transmembrane</keyword>
<dbReference type="GO" id="GO:0003735">
    <property type="term" value="F:structural constituent of ribosome"/>
    <property type="evidence" value="ECO:0007669"/>
    <property type="project" value="InterPro"/>
</dbReference>
<accession>X6NWM2</accession>
<feature type="transmembrane region" description="Helical" evidence="5">
    <location>
        <begin position="36"/>
        <end position="56"/>
    </location>
</feature>
<dbReference type="CDD" id="cd23702">
    <property type="entry name" value="eL14"/>
    <property type="match status" value="1"/>
</dbReference>
<dbReference type="PANTHER" id="PTHR11127">
    <property type="entry name" value="60S RIBOSOMAL PROTEIN L14"/>
    <property type="match status" value="1"/>
</dbReference>
<keyword evidence="2 7" id="KW-0689">Ribosomal protein</keyword>
<sequence length="343" mass="39829">MMVPQTTTKKNQPFCVLCSCFVVFFQITDLKYYHKFCTFVMELLSILCIHLLHFFFTITAELDPCNILQRAKSIVSLPGNNLFSSNVKEKLHRDKYEKTKVRGKLRTVEFLFRTTDIDNKNLIVDKKNERYIQAGRICLIVYGTDYQKLVCIVDFIDRNRVLVDGAKGKLSSVKRSSYPIRRLQATKYRLPVARDVSPEALVKAVEDSKIKEIWESSATGRRHLCMRRVEQLNDFGRFKLYFVKGQFKKAVAKELLKLRAAEESTRKKKTVTVAQLRERESARLKIHPTLRRVVGGFKRKLEAKVALKQGRRRSRLFRQAKNFGKPIPKKPKQKQAKAQPAAQ</sequence>
<dbReference type="Pfam" id="PF01929">
    <property type="entry name" value="Ribosomal_L14e"/>
    <property type="match status" value="1"/>
</dbReference>
<dbReference type="InterPro" id="IPR039660">
    <property type="entry name" value="Ribosomal_eL14"/>
</dbReference>
<keyword evidence="5" id="KW-1133">Transmembrane helix</keyword>
<evidence type="ECO:0000256" key="1">
    <source>
        <dbReference type="ARBA" id="ARBA00006592"/>
    </source>
</evidence>
<dbReference type="Proteomes" id="UP000023152">
    <property type="component" value="Unassembled WGS sequence"/>
</dbReference>
<dbReference type="AlphaFoldDB" id="X6NWM2"/>
<dbReference type="Gene3D" id="2.30.30.30">
    <property type="match status" value="1"/>
</dbReference>
<evidence type="ECO:0000256" key="5">
    <source>
        <dbReference type="SAM" id="Phobius"/>
    </source>
</evidence>
<evidence type="ECO:0000313" key="8">
    <source>
        <dbReference type="Proteomes" id="UP000023152"/>
    </source>
</evidence>
<comment type="caution">
    <text evidence="7">The sequence shown here is derived from an EMBL/GenBank/DDBJ whole genome shotgun (WGS) entry which is preliminary data.</text>
</comment>
<keyword evidence="5" id="KW-0472">Membrane</keyword>
<evidence type="ECO:0000313" key="7">
    <source>
        <dbReference type="EMBL" id="ETO30720.1"/>
    </source>
</evidence>
<evidence type="ECO:0000256" key="4">
    <source>
        <dbReference type="SAM" id="MobiDB-lite"/>
    </source>
</evidence>
<proteinExistence type="inferred from homology"/>
<protein>
    <submittedName>
        <fullName evidence="7">60S ribosomal protein L14</fullName>
    </submittedName>
</protein>
<evidence type="ECO:0000259" key="6">
    <source>
        <dbReference type="Pfam" id="PF01929"/>
    </source>
</evidence>
<evidence type="ECO:0000256" key="3">
    <source>
        <dbReference type="ARBA" id="ARBA00023274"/>
    </source>
</evidence>
<keyword evidence="3" id="KW-0687">Ribonucleoprotein</keyword>
<name>X6NWM2_RETFI</name>
<reference evidence="7 8" key="1">
    <citation type="journal article" date="2013" name="Curr. Biol.">
        <title>The Genome of the Foraminiferan Reticulomyxa filosa.</title>
        <authorList>
            <person name="Glockner G."/>
            <person name="Hulsmann N."/>
            <person name="Schleicher M."/>
            <person name="Noegel A.A."/>
            <person name="Eichinger L."/>
            <person name="Gallinger C."/>
            <person name="Pawlowski J."/>
            <person name="Sierra R."/>
            <person name="Euteneuer U."/>
            <person name="Pillet L."/>
            <person name="Moustafa A."/>
            <person name="Platzer M."/>
            <person name="Groth M."/>
            <person name="Szafranski K."/>
            <person name="Schliwa M."/>
        </authorList>
    </citation>
    <scope>NUCLEOTIDE SEQUENCE [LARGE SCALE GENOMIC DNA]</scope>
</reference>
<dbReference type="OrthoDB" id="1875589at2759"/>
<evidence type="ECO:0000256" key="2">
    <source>
        <dbReference type="ARBA" id="ARBA00022980"/>
    </source>
</evidence>
<feature type="domain" description="Large ribosomal subunit protein eL14" evidence="6">
    <location>
        <begin position="174"/>
        <end position="246"/>
    </location>
</feature>
<dbReference type="GO" id="GO:0042273">
    <property type="term" value="P:ribosomal large subunit biogenesis"/>
    <property type="evidence" value="ECO:0007669"/>
    <property type="project" value="TreeGrafter"/>
</dbReference>
<comment type="similarity">
    <text evidence="1">Belongs to the eukaryotic ribosomal protein eL14 family.</text>
</comment>
<dbReference type="GO" id="GO:0003723">
    <property type="term" value="F:RNA binding"/>
    <property type="evidence" value="ECO:0007669"/>
    <property type="project" value="InterPro"/>
</dbReference>
<gene>
    <name evidence="7" type="ORF">RFI_06400</name>
</gene>
<organism evidence="7 8">
    <name type="scientific">Reticulomyxa filosa</name>
    <dbReference type="NCBI Taxonomy" id="46433"/>
    <lineage>
        <taxon>Eukaryota</taxon>
        <taxon>Sar</taxon>
        <taxon>Rhizaria</taxon>
        <taxon>Retaria</taxon>
        <taxon>Foraminifera</taxon>
        <taxon>Monothalamids</taxon>
        <taxon>Reticulomyxidae</taxon>
        <taxon>Reticulomyxa</taxon>
    </lineage>
</organism>
<keyword evidence="8" id="KW-1185">Reference proteome</keyword>